<gene>
    <name evidence="3" type="ORF">DAPPUDRAFT_242535</name>
</gene>
<dbReference type="Proteomes" id="UP000000305">
    <property type="component" value="Unassembled WGS sequence"/>
</dbReference>
<dbReference type="EMBL" id="GL732544">
    <property type="protein sequence ID" value="EFX81094.1"/>
    <property type="molecule type" value="Genomic_DNA"/>
</dbReference>
<feature type="region of interest" description="Disordered" evidence="1">
    <location>
        <begin position="94"/>
        <end position="154"/>
    </location>
</feature>
<dbReference type="eggNOG" id="KOG4722">
    <property type="taxonomic scope" value="Eukaryota"/>
</dbReference>
<feature type="domain" description="C2H2-type" evidence="2">
    <location>
        <begin position="73"/>
        <end position="95"/>
    </location>
</feature>
<dbReference type="SUPFAM" id="SSF57667">
    <property type="entry name" value="beta-beta-alpha zinc fingers"/>
    <property type="match status" value="1"/>
</dbReference>
<organism evidence="3 4">
    <name type="scientific">Daphnia pulex</name>
    <name type="common">Water flea</name>
    <dbReference type="NCBI Taxonomy" id="6669"/>
    <lineage>
        <taxon>Eukaryota</taxon>
        <taxon>Metazoa</taxon>
        <taxon>Ecdysozoa</taxon>
        <taxon>Arthropoda</taxon>
        <taxon>Crustacea</taxon>
        <taxon>Branchiopoda</taxon>
        <taxon>Diplostraca</taxon>
        <taxon>Cladocera</taxon>
        <taxon>Anomopoda</taxon>
        <taxon>Daphniidae</taxon>
        <taxon>Daphnia</taxon>
    </lineage>
</organism>
<proteinExistence type="predicted"/>
<name>E9GGW4_DAPPU</name>
<evidence type="ECO:0000256" key="1">
    <source>
        <dbReference type="SAM" id="MobiDB-lite"/>
    </source>
</evidence>
<dbReference type="OrthoDB" id="6360654at2759"/>
<dbReference type="AlphaFoldDB" id="E9GGW4"/>
<protein>
    <recommendedName>
        <fullName evidence="2">C2H2-type domain-containing protein</fullName>
    </recommendedName>
</protein>
<dbReference type="HOGENOM" id="CLU_1706036_0_0_1"/>
<keyword evidence="4" id="KW-1185">Reference proteome</keyword>
<dbReference type="PROSITE" id="PS00028">
    <property type="entry name" value="ZINC_FINGER_C2H2_1"/>
    <property type="match status" value="1"/>
</dbReference>
<accession>E9GGW4</accession>
<dbReference type="InterPro" id="IPR036236">
    <property type="entry name" value="Znf_C2H2_sf"/>
</dbReference>
<dbReference type="InterPro" id="IPR013087">
    <property type="entry name" value="Znf_C2H2_type"/>
</dbReference>
<evidence type="ECO:0000313" key="4">
    <source>
        <dbReference type="Proteomes" id="UP000000305"/>
    </source>
</evidence>
<dbReference type="PANTHER" id="PTHR31434:SF2">
    <property type="entry name" value="S PHASE CYCLIN A-ASSOCIATED PROTEIN IN THE ENDOPLASMIC RETICULUM"/>
    <property type="match status" value="1"/>
</dbReference>
<evidence type="ECO:0000259" key="2">
    <source>
        <dbReference type="PROSITE" id="PS00028"/>
    </source>
</evidence>
<evidence type="ECO:0000313" key="3">
    <source>
        <dbReference type="EMBL" id="EFX81094.1"/>
    </source>
</evidence>
<dbReference type="KEGG" id="dpx:DAPPUDRAFT_242535"/>
<sequence>MIAFKVFRWPHQASQSQLQQKIQQKQEESARRQEGNIEEIRQKALELFILRFSFAGGADDAPRLVENETARVCSLCDVQIHRKVILMSHQRGRRHMEALKNRYDGKDSSREQSEGSNLKFIVDTNYTGGGDATNHGGNVGKGRQPQTRRSEPKR</sequence>
<feature type="compositionally biased region" description="Basic and acidic residues" evidence="1">
    <location>
        <begin position="95"/>
        <end position="113"/>
    </location>
</feature>
<dbReference type="Gene3D" id="3.30.160.60">
    <property type="entry name" value="Classic Zinc Finger"/>
    <property type="match status" value="1"/>
</dbReference>
<dbReference type="InParanoid" id="E9GGW4"/>
<dbReference type="PANTHER" id="PTHR31434">
    <property type="entry name" value="S PHASE CYCLIN A-ASSOCIATED PROTEIN IN THE ENDOPLASMIC RETICULUM"/>
    <property type="match status" value="1"/>
</dbReference>
<reference evidence="3 4" key="1">
    <citation type="journal article" date="2011" name="Science">
        <title>The ecoresponsive genome of Daphnia pulex.</title>
        <authorList>
            <person name="Colbourne J.K."/>
            <person name="Pfrender M.E."/>
            <person name="Gilbert D."/>
            <person name="Thomas W.K."/>
            <person name="Tucker A."/>
            <person name="Oakley T.H."/>
            <person name="Tokishita S."/>
            <person name="Aerts A."/>
            <person name="Arnold G.J."/>
            <person name="Basu M.K."/>
            <person name="Bauer D.J."/>
            <person name="Caceres C.E."/>
            <person name="Carmel L."/>
            <person name="Casola C."/>
            <person name="Choi J.H."/>
            <person name="Detter J.C."/>
            <person name="Dong Q."/>
            <person name="Dusheyko S."/>
            <person name="Eads B.D."/>
            <person name="Frohlich T."/>
            <person name="Geiler-Samerotte K.A."/>
            <person name="Gerlach D."/>
            <person name="Hatcher P."/>
            <person name="Jogdeo S."/>
            <person name="Krijgsveld J."/>
            <person name="Kriventseva E.V."/>
            <person name="Kultz D."/>
            <person name="Laforsch C."/>
            <person name="Lindquist E."/>
            <person name="Lopez J."/>
            <person name="Manak J.R."/>
            <person name="Muller J."/>
            <person name="Pangilinan J."/>
            <person name="Patwardhan R.P."/>
            <person name="Pitluck S."/>
            <person name="Pritham E.J."/>
            <person name="Rechtsteiner A."/>
            <person name="Rho M."/>
            <person name="Rogozin I.B."/>
            <person name="Sakarya O."/>
            <person name="Salamov A."/>
            <person name="Schaack S."/>
            <person name="Shapiro H."/>
            <person name="Shiga Y."/>
            <person name="Skalitzky C."/>
            <person name="Smith Z."/>
            <person name="Souvorov A."/>
            <person name="Sung W."/>
            <person name="Tang Z."/>
            <person name="Tsuchiya D."/>
            <person name="Tu H."/>
            <person name="Vos H."/>
            <person name="Wang M."/>
            <person name="Wolf Y.I."/>
            <person name="Yamagata H."/>
            <person name="Yamada T."/>
            <person name="Ye Y."/>
            <person name="Shaw J.R."/>
            <person name="Andrews J."/>
            <person name="Crease T.J."/>
            <person name="Tang H."/>
            <person name="Lucas S.M."/>
            <person name="Robertson H.M."/>
            <person name="Bork P."/>
            <person name="Koonin E.V."/>
            <person name="Zdobnov E.M."/>
            <person name="Grigoriev I.V."/>
            <person name="Lynch M."/>
            <person name="Boore J.L."/>
        </authorList>
    </citation>
    <scope>NUCLEOTIDE SEQUENCE [LARGE SCALE GENOMIC DNA]</scope>
</reference>